<dbReference type="RefSeq" id="WP_120272482.1">
    <property type="nucleotide sequence ID" value="NZ_RAPN01000001.1"/>
</dbReference>
<dbReference type="Proteomes" id="UP000283387">
    <property type="component" value="Unassembled WGS sequence"/>
</dbReference>
<keyword evidence="1" id="KW-0732">Signal</keyword>
<dbReference type="InterPro" id="IPR008969">
    <property type="entry name" value="CarboxyPept-like_regulatory"/>
</dbReference>
<dbReference type="SUPFAM" id="SSF49464">
    <property type="entry name" value="Carboxypeptidase regulatory domain-like"/>
    <property type="match status" value="1"/>
</dbReference>
<comment type="caution">
    <text evidence="2">The sequence shown here is derived from an EMBL/GenBank/DDBJ whole genome shotgun (WGS) entry which is preliminary data.</text>
</comment>
<dbReference type="Gene3D" id="2.60.40.1930">
    <property type="match status" value="1"/>
</dbReference>
<evidence type="ECO:0000256" key="1">
    <source>
        <dbReference type="SAM" id="SignalP"/>
    </source>
</evidence>
<dbReference type="OrthoDB" id="679547at2"/>
<protein>
    <recommendedName>
        <fullName evidence="4">Carboxypeptidase family protein</fullName>
    </recommendedName>
</protein>
<evidence type="ECO:0000313" key="3">
    <source>
        <dbReference type="Proteomes" id="UP000283387"/>
    </source>
</evidence>
<proteinExistence type="predicted"/>
<organism evidence="2 3">
    <name type="scientific">Mangrovibacterium diazotrophicum</name>
    <dbReference type="NCBI Taxonomy" id="1261403"/>
    <lineage>
        <taxon>Bacteria</taxon>
        <taxon>Pseudomonadati</taxon>
        <taxon>Bacteroidota</taxon>
        <taxon>Bacteroidia</taxon>
        <taxon>Marinilabiliales</taxon>
        <taxon>Prolixibacteraceae</taxon>
        <taxon>Mangrovibacterium</taxon>
    </lineage>
</organism>
<gene>
    <name evidence="2" type="ORF">BC643_1502</name>
</gene>
<feature type="chain" id="PRO_5019234731" description="Carboxypeptidase family protein" evidence="1">
    <location>
        <begin position="20"/>
        <end position="1409"/>
    </location>
</feature>
<evidence type="ECO:0000313" key="2">
    <source>
        <dbReference type="EMBL" id="RKD91153.1"/>
    </source>
</evidence>
<feature type="signal peptide" evidence="1">
    <location>
        <begin position="1"/>
        <end position="19"/>
    </location>
</feature>
<accession>A0A419W6R0</accession>
<evidence type="ECO:0008006" key="4">
    <source>
        <dbReference type="Google" id="ProtNLM"/>
    </source>
</evidence>
<name>A0A419W6R0_9BACT</name>
<dbReference type="EMBL" id="RAPN01000001">
    <property type="protein sequence ID" value="RKD91153.1"/>
    <property type="molecule type" value="Genomic_DNA"/>
</dbReference>
<reference evidence="2 3" key="1">
    <citation type="submission" date="2018-09" db="EMBL/GenBank/DDBJ databases">
        <title>Genomic Encyclopedia of Archaeal and Bacterial Type Strains, Phase II (KMG-II): from individual species to whole genera.</title>
        <authorList>
            <person name="Goeker M."/>
        </authorList>
    </citation>
    <scope>NUCLEOTIDE SEQUENCE [LARGE SCALE GENOMIC DNA]</scope>
    <source>
        <strain evidence="2 3">DSM 27148</strain>
    </source>
</reference>
<sequence>MQSKLKLVLLFIVISVCKAYPQNNFPQQAVSQLNRYILGNIQEKLYVQTNSNQYLPGDTVWLKPSLVNAINHKPVGIEYLFYVDLISPDNKLVAHQLLTLENGFSQGALILDQKLAAGKYKLLAYTNYMRNFDADFLFQKTITVLSNANDQTEWEFSSKIKATENGDSVYVKMYAKTRNGRELNESINVYLQLARGTILGGSCPLINNAGSFHFFVPDSLRLPVALLSVKPKRATTASEKYRISLSVQQPDLQFLPEGGNLVPDQENRVAFRCVDSDGNPLNVEGAIIKNDGTTVCSFATEYEGTGSLNLPPKAGQTYSALITYRDSVFSYNLPEIYENAYSLQLIEQDADSVHFAMLKSGDTTPNFLLLGHCRGNTKYMGTGVLESPRTEITVPTKDFPEGILTFTLFVNRIPLAERLVYLDKDEEIRFKLMKSLTADSNATSNYRLQASRKDGSPVNGNFSVVGWNSKLENSLDSLENIHNYLQLSSDLQGEVLSNTEVFNSTNPNRNHLRDLMLMTYGWRRFNWVDIMRFGNEQLAYQPEKELYMQGTIYRALSGKPVPENFEISIVLQQKNSVHIDKTATDSNGRFRFTIPAFADSANLTFQTKNKKEKPKDYLVDLETNLEQFHINSINFDKVTKIYSAPLVSNRASVSKVEELSNAAKEANAADLIAEIHPPRKDNYYYPGKDTFLIEEVEARSNYINKRDSLIDLIGQSDAAIESTQLRQIIEERPWYSNIWDLLDDQIPGLKIEQNLFDPAGIKEGFFVEGIQYNLVFSIDPSRSIYFRVPDNPSGYLYIFVDHDLVNDSRIPKYTYLENMDPGEIESIDFIARPKYYDASLNSSKSTTDIIGNILRENIGEEIDNHLSTDVSTLIFDLTRKLDDRIAFPPSFLFIRTKSKSGLIYDRAKGLQSLFLTGISPQREFYVPKYRASASNPANQFRKTALWEPEIVTDTAGFATISIPTGVINSNTILQIQGISALGESGSQTFTFEETEEPVRNLSAAPPVAESKKSLSGETNPFANLNLFYGQITDAETGSPISFADLSQASPYYHECTNSAGEFFISADRLKKDQPIQVSSPGYQSQNISLPADKNSVIHIELKKEPIAKAEKSTKAISIVRNAIRSSRQLYASEETYQGYNRETVAIDGNVYGIYEMAFNYSNAGSPGIPSAIRFETAKFKNMEDKNGHKLMMLKPNHRSLFYPLKADVLAMAPEFWQAGNSDDFDYEEIGQVEYDGEPCYKIQFRQNDKLVLALQSGILYIGKQSGALRYAAWGTSPDKRKYVSYTSYLQSNPMEYDVQVTDDYNEASYAMQNGQLQLQGTSRQLTVLVNGQNYLQFNNRLSIVGKSQRSYKNLTQKNSDLLIEDLQSKHMLVKDAAYQIEPWVNQGIVKPEQKLMNDAAYLHDIGLYR</sequence>
<keyword evidence="3" id="KW-1185">Reference proteome</keyword>